<dbReference type="SUPFAM" id="SSF56672">
    <property type="entry name" value="DNA/RNA polymerases"/>
    <property type="match status" value="1"/>
</dbReference>
<dbReference type="OrthoDB" id="1038541at2759"/>
<keyword evidence="2" id="KW-0808">Transferase</keyword>
<dbReference type="Pfam" id="PF00078">
    <property type="entry name" value="RVT_1"/>
    <property type="match status" value="1"/>
</dbReference>
<dbReference type="InterPro" id="IPR045358">
    <property type="entry name" value="Ty3_capsid"/>
</dbReference>
<dbReference type="GO" id="GO:0004519">
    <property type="term" value="F:endonuclease activity"/>
    <property type="evidence" value="ECO:0007669"/>
    <property type="project" value="UniProtKB-KW"/>
</dbReference>
<dbReference type="Gene3D" id="3.30.70.270">
    <property type="match status" value="1"/>
</dbReference>
<evidence type="ECO:0000256" key="6">
    <source>
        <dbReference type="ARBA" id="ARBA00022801"/>
    </source>
</evidence>
<evidence type="ECO:0000256" key="5">
    <source>
        <dbReference type="ARBA" id="ARBA00022759"/>
    </source>
</evidence>
<evidence type="ECO:0000313" key="10">
    <source>
        <dbReference type="Proteomes" id="UP000504610"/>
    </source>
</evidence>
<keyword evidence="5" id="KW-0255">Endonuclease</keyword>
<dbReference type="Gene3D" id="2.40.70.10">
    <property type="entry name" value="Acid Proteases"/>
    <property type="match status" value="1"/>
</dbReference>
<protein>
    <submittedName>
        <fullName evidence="11">Uncharacterized protein LOC108820211</fullName>
    </submittedName>
</protein>
<dbReference type="AlphaFoldDB" id="A0A6J0KM80"/>
<dbReference type="InterPro" id="IPR043502">
    <property type="entry name" value="DNA/RNA_pol_sf"/>
</dbReference>
<dbReference type="RefSeq" id="XP_018448688.1">
    <property type="nucleotide sequence ID" value="XM_018593186.2"/>
</dbReference>
<dbReference type="FunFam" id="3.10.10.10:FF:000007">
    <property type="entry name" value="Retrovirus-related Pol polyprotein from transposon 17.6-like Protein"/>
    <property type="match status" value="1"/>
</dbReference>
<keyword evidence="3" id="KW-0548">Nucleotidyltransferase</keyword>
<evidence type="ECO:0000256" key="1">
    <source>
        <dbReference type="ARBA" id="ARBA00022670"/>
    </source>
</evidence>
<dbReference type="InterPro" id="IPR053134">
    <property type="entry name" value="RNA-dir_DNA_polymerase"/>
</dbReference>
<dbReference type="Gene3D" id="3.10.10.10">
    <property type="entry name" value="HIV Type 1 Reverse Transcriptase, subunit A, domain 1"/>
    <property type="match status" value="1"/>
</dbReference>
<dbReference type="InterPro" id="IPR043128">
    <property type="entry name" value="Rev_trsase/Diguanyl_cyclase"/>
</dbReference>
<feature type="domain" description="Reverse transcriptase" evidence="9">
    <location>
        <begin position="548"/>
        <end position="731"/>
    </location>
</feature>
<dbReference type="InterPro" id="IPR021109">
    <property type="entry name" value="Peptidase_aspartic_dom_sf"/>
</dbReference>
<reference evidence="11" key="2">
    <citation type="submission" date="2025-08" db="UniProtKB">
        <authorList>
            <consortium name="RefSeq"/>
        </authorList>
    </citation>
    <scope>IDENTIFICATION</scope>
    <source>
        <tissue evidence="11">Leaf</tissue>
    </source>
</reference>
<dbReference type="GO" id="GO:0008233">
    <property type="term" value="F:peptidase activity"/>
    <property type="evidence" value="ECO:0007669"/>
    <property type="project" value="UniProtKB-KW"/>
</dbReference>
<sequence length="763" mass="87210">MRSLHHILAVEVKSQHDSLNARFDRLESMMFQHGSPLRASGYQQRPTYGPLTSRLSKIVFPAFDGTDLRDWLSKCEQFFDIDGTPQEIKVRLAAMHLTGKATQWHHNYMSTRYGLFPSWPEYIIAISARFCELFDDPLAELVALKQDSDLIATFHDKFETARMRFVLLEAHALSIFLANMNPHLSLHTRQFEVTTIAGAAKIAMLHESSLSHTPYRQNRAPFNPSSSQRPYQKTHQTTPLLKPNEPTNTQKPNFIPCNPSDKPPRKYSYQEMQDRRSKGLCMLCDEPFTPGHQLKHKCSQIYVMEGDEIDSGSDDSPSDTEHETTLPAAAETLDQTETPVISINAINGSTSYNCMRLVGHFGQHKLHILVDPGSTHNFLDISIANQIGCQLEPTKPIFVKAATGDTPHTNNKCSAFTWTVQGSAFTTEIRTVPLDCCDFVLGVQWLCTLGPILWDFLNLRMEFTLFGTKHILRGVLKAETSHTDDPALQQLLHTFEDVFQEPKSLPPFREGFDHQIPLLAGSNPVNLRPYRYSSLQKDTIDTMVKDMLNQGIIQHSSNPYASPIVLVKKKDGTWRLCVDYRGLNKQTIKEKYPIPLLEDLLDELSGARYFSKLDLRAGFHQLRMSETDIYKTAFKTHQGHYEYLVMPFGLTNAPCTFQSLMNHVFQDLARKSVLVFFDDILVYSKTWEEHLQHLSEVFLILQQQQLFLKHLRRLANPYDTEAPPELLGIGKLLPPFHQRIQHYSSALESVVEERRVRLVTRRC</sequence>
<evidence type="ECO:0000256" key="3">
    <source>
        <dbReference type="ARBA" id="ARBA00022695"/>
    </source>
</evidence>
<organism evidence="10 11">
    <name type="scientific">Raphanus sativus</name>
    <name type="common">Radish</name>
    <name type="synonym">Raphanus raphanistrum var. sativus</name>
    <dbReference type="NCBI Taxonomy" id="3726"/>
    <lineage>
        <taxon>Eukaryota</taxon>
        <taxon>Viridiplantae</taxon>
        <taxon>Streptophyta</taxon>
        <taxon>Embryophyta</taxon>
        <taxon>Tracheophyta</taxon>
        <taxon>Spermatophyta</taxon>
        <taxon>Magnoliopsida</taxon>
        <taxon>eudicotyledons</taxon>
        <taxon>Gunneridae</taxon>
        <taxon>Pentapetalae</taxon>
        <taxon>rosids</taxon>
        <taxon>malvids</taxon>
        <taxon>Brassicales</taxon>
        <taxon>Brassicaceae</taxon>
        <taxon>Brassiceae</taxon>
        <taxon>Raphanus</taxon>
    </lineage>
</organism>
<dbReference type="GO" id="GO:0003964">
    <property type="term" value="F:RNA-directed DNA polymerase activity"/>
    <property type="evidence" value="ECO:0007669"/>
    <property type="project" value="UniProtKB-KW"/>
</dbReference>
<dbReference type="PROSITE" id="PS50878">
    <property type="entry name" value="RT_POL"/>
    <property type="match status" value="1"/>
</dbReference>
<dbReference type="Pfam" id="PF19259">
    <property type="entry name" value="Ty3_capsid"/>
    <property type="match status" value="1"/>
</dbReference>
<keyword evidence="4" id="KW-0540">Nuclease</keyword>
<dbReference type="CDD" id="cd00303">
    <property type="entry name" value="retropepsin_like"/>
    <property type="match status" value="1"/>
</dbReference>
<feature type="region of interest" description="Disordered" evidence="8">
    <location>
        <begin position="214"/>
        <end position="267"/>
    </location>
</feature>
<dbReference type="GeneID" id="108820211"/>
<feature type="compositionally biased region" description="Polar residues" evidence="8">
    <location>
        <begin position="223"/>
        <end position="252"/>
    </location>
</feature>
<dbReference type="KEGG" id="rsz:108820211"/>
<evidence type="ECO:0000256" key="4">
    <source>
        <dbReference type="ARBA" id="ARBA00022722"/>
    </source>
</evidence>
<keyword evidence="10" id="KW-1185">Reference proteome</keyword>
<name>A0A6J0KM80_RAPSA</name>
<keyword evidence="1" id="KW-0645">Protease</keyword>
<dbReference type="Pfam" id="PF08284">
    <property type="entry name" value="RVP_2"/>
    <property type="match status" value="1"/>
</dbReference>
<evidence type="ECO:0000313" key="11">
    <source>
        <dbReference type="RefSeq" id="XP_018448688.1"/>
    </source>
</evidence>
<evidence type="ECO:0000256" key="8">
    <source>
        <dbReference type="SAM" id="MobiDB-lite"/>
    </source>
</evidence>
<reference evidence="10" key="1">
    <citation type="journal article" date="2019" name="Database">
        <title>The radish genome database (RadishGD): an integrated information resource for radish genomics.</title>
        <authorList>
            <person name="Yu H.J."/>
            <person name="Baek S."/>
            <person name="Lee Y.J."/>
            <person name="Cho A."/>
            <person name="Mun J.H."/>
        </authorList>
    </citation>
    <scope>NUCLEOTIDE SEQUENCE [LARGE SCALE GENOMIC DNA]</scope>
    <source>
        <strain evidence="10">cv. WK10039</strain>
    </source>
</reference>
<dbReference type="GO" id="GO:0006508">
    <property type="term" value="P:proteolysis"/>
    <property type="evidence" value="ECO:0007669"/>
    <property type="project" value="UniProtKB-KW"/>
</dbReference>
<keyword evidence="7" id="KW-0695">RNA-directed DNA polymerase</keyword>
<proteinExistence type="predicted"/>
<dbReference type="PANTHER" id="PTHR24559">
    <property type="entry name" value="TRANSPOSON TY3-I GAG-POL POLYPROTEIN"/>
    <property type="match status" value="1"/>
</dbReference>
<keyword evidence="6" id="KW-0378">Hydrolase</keyword>
<accession>A0A6J0KM80</accession>
<evidence type="ECO:0000259" key="9">
    <source>
        <dbReference type="PROSITE" id="PS50878"/>
    </source>
</evidence>
<evidence type="ECO:0000256" key="2">
    <source>
        <dbReference type="ARBA" id="ARBA00022679"/>
    </source>
</evidence>
<gene>
    <name evidence="11" type="primary">LOC108820211</name>
</gene>
<dbReference type="Proteomes" id="UP000504610">
    <property type="component" value="Chromosome 8"/>
</dbReference>
<dbReference type="CDD" id="cd01647">
    <property type="entry name" value="RT_LTR"/>
    <property type="match status" value="1"/>
</dbReference>
<dbReference type="InterPro" id="IPR000477">
    <property type="entry name" value="RT_dom"/>
</dbReference>
<dbReference type="PANTHER" id="PTHR24559:SF450">
    <property type="entry name" value="RNA-DIRECTED DNA POLYMERASE HOMOLOG"/>
    <property type="match status" value="1"/>
</dbReference>
<evidence type="ECO:0000256" key="7">
    <source>
        <dbReference type="ARBA" id="ARBA00022918"/>
    </source>
</evidence>